<keyword evidence="5" id="KW-0175">Coiled coil</keyword>
<reference evidence="10" key="1">
    <citation type="submission" date="2009-03" db="EMBL/GenBank/DDBJ databases">
        <title>Caligus rogercresseyi ESTs and full-length cDNAs.</title>
        <authorList>
            <person name="Yasuike M."/>
            <person name="von Schalburg K."/>
            <person name="Cooper G."/>
            <person name="Leong J."/>
            <person name="Jones S.R.M."/>
            <person name="Koop B.F."/>
        </authorList>
    </citation>
    <scope>NUCLEOTIDE SEQUENCE</scope>
    <source>
        <tissue evidence="10">Whole tissue</tissue>
    </source>
</reference>
<dbReference type="GO" id="GO:0043005">
    <property type="term" value="C:neuron projection"/>
    <property type="evidence" value="ECO:0007669"/>
    <property type="project" value="UniProtKB-KW"/>
</dbReference>
<dbReference type="Pfam" id="PF00835">
    <property type="entry name" value="SNAP-25"/>
    <property type="match status" value="1"/>
</dbReference>
<evidence type="ECO:0000256" key="6">
    <source>
        <dbReference type="ARBA" id="ARBA00034102"/>
    </source>
</evidence>
<evidence type="ECO:0000256" key="3">
    <source>
        <dbReference type="ARBA" id="ARBA00022737"/>
    </source>
</evidence>
<evidence type="ECO:0000256" key="4">
    <source>
        <dbReference type="ARBA" id="ARBA00023018"/>
    </source>
</evidence>
<dbReference type="CDD" id="cd15885">
    <property type="entry name" value="SNARE_SNAP25C"/>
    <property type="match status" value="1"/>
</dbReference>
<dbReference type="InterPro" id="IPR000928">
    <property type="entry name" value="SNAP-25_dom"/>
</dbReference>
<protein>
    <recommendedName>
        <fullName evidence="7">Synaptosomal-associated protein</fullName>
    </recommendedName>
</protein>
<dbReference type="CDD" id="cd15889">
    <property type="entry name" value="SNARE_SNAP25N_23N"/>
    <property type="match status" value="1"/>
</dbReference>
<evidence type="ECO:0000256" key="2">
    <source>
        <dbReference type="ARBA" id="ARBA00022599"/>
    </source>
</evidence>
<accession>C1BMM2</accession>
<keyword evidence="4" id="KW-0770">Synapse</keyword>
<dbReference type="FunFam" id="1.20.5.110:FF:000018">
    <property type="entry name" value="Synaptosomal-associated protein"/>
    <property type="match status" value="1"/>
</dbReference>
<dbReference type="Gene3D" id="1.20.5.110">
    <property type="match status" value="2"/>
</dbReference>
<keyword evidence="2" id="KW-0771">Synaptosome</keyword>
<dbReference type="GO" id="GO:0005484">
    <property type="term" value="F:SNAP receptor activity"/>
    <property type="evidence" value="ECO:0007669"/>
    <property type="project" value="TreeGrafter"/>
</dbReference>
<comment type="subcellular location">
    <subcellularLocation>
        <location evidence="6">Synapse</location>
        <location evidence="6">Synaptosome</location>
    </subcellularLocation>
</comment>
<dbReference type="InterPro" id="IPR000727">
    <property type="entry name" value="T_SNARE_dom"/>
</dbReference>
<dbReference type="GO" id="GO:0098793">
    <property type="term" value="C:presynapse"/>
    <property type="evidence" value="ECO:0007669"/>
    <property type="project" value="GOC"/>
</dbReference>
<feature type="domain" description="T-SNARE coiled-coil homology" evidence="9">
    <location>
        <begin position="24"/>
        <end position="86"/>
    </location>
</feature>
<evidence type="ECO:0000259" key="9">
    <source>
        <dbReference type="PROSITE" id="PS50192"/>
    </source>
</evidence>
<comment type="similarity">
    <text evidence="1 7">Belongs to the SNAP-25 family.</text>
</comment>
<dbReference type="PANTHER" id="PTHR19305">
    <property type="entry name" value="SYNAPTOSOMAL ASSOCIATED PROTEIN"/>
    <property type="match status" value="1"/>
</dbReference>
<dbReference type="GO" id="GO:0031201">
    <property type="term" value="C:SNARE complex"/>
    <property type="evidence" value="ECO:0007669"/>
    <property type="project" value="TreeGrafter"/>
</dbReference>
<sequence length="215" mass="23323">MATDGKNDEGPQLTELESLQLKANNITDGSLESTRRMISLCEDSEGAGMSSIQALEHQGEQLHRIEKGMNDMNAEMAEAEKHLKGMEKWCGMCVCPWKRTAKIRDSDAEWGKGTAPGDSNGPSSGGKPISAQPKSGNGSSGGPYVKRILNDAREDEMEENLQSVGDMLGNLKNMAADMGSTIENQNKQIDRINIQASAVDTRINVANKRTDKLLN</sequence>
<evidence type="ECO:0000256" key="7">
    <source>
        <dbReference type="RuleBase" id="RU003496"/>
    </source>
</evidence>
<dbReference type="SUPFAM" id="SSF58038">
    <property type="entry name" value="SNARE fusion complex"/>
    <property type="match status" value="2"/>
</dbReference>
<gene>
    <name evidence="10" type="primary">SNP25</name>
</gene>
<organism evidence="10">
    <name type="scientific">Caligus rogercresseyi</name>
    <name type="common">Sea louse</name>
    <dbReference type="NCBI Taxonomy" id="217165"/>
    <lineage>
        <taxon>Eukaryota</taxon>
        <taxon>Metazoa</taxon>
        <taxon>Ecdysozoa</taxon>
        <taxon>Arthropoda</taxon>
        <taxon>Crustacea</taxon>
        <taxon>Multicrustacea</taxon>
        <taxon>Hexanauplia</taxon>
        <taxon>Copepoda</taxon>
        <taxon>Siphonostomatoida</taxon>
        <taxon>Caligidae</taxon>
        <taxon>Caligus</taxon>
    </lineage>
</organism>
<name>C1BMM2_CALRO</name>
<dbReference type="GO" id="GO:0005886">
    <property type="term" value="C:plasma membrane"/>
    <property type="evidence" value="ECO:0007669"/>
    <property type="project" value="TreeGrafter"/>
</dbReference>
<feature type="domain" description="T-SNARE coiled-coil homology" evidence="9">
    <location>
        <begin position="151"/>
        <end position="213"/>
    </location>
</feature>
<dbReference type="GO" id="GO:0031629">
    <property type="term" value="P:synaptic vesicle fusion to presynaptic active zone membrane"/>
    <property type="evidence" value="ECO:0007669"/>
    <property type="project" value="TreeGrafter"/>
</dbReference>
<evidence type="ECO:0000256" key="8">
    <source>
        <dbReference type="SAM" id="MobiDB-lite"/>
    </source>
</evidence>
<dbReference type="SMART" id="SM00397">
    <property type="entry name" value="t_SNARE"/>
    <property type="match status" value="2"/>
</dbReference>
<dbReference type="GO" id="GO:0019905">
    <property type="term" value="F:syntaxin binding"/>
    <property type="evidence" value="ECO:0007669"/>
    <property type="project" value="TreeGrafter"/>
</dbReference>
<dbReference type="EMBL" id="BT075851">
    <property type="protein sequence ID" value="ACO10275.1"/>
    <property type="molecule type" value="mRNA"/>
</dbReference>
<dbReference type="AlphaFoldDB" id="C1BMM2"/>
<evidence type="ECO:0000256" key="5">
    <source>
        <dbReference type="ARBA" id="ARBA00023054"/>
    </source>
</evidence>
<keyword evidence="3" id="KW-0677">Repeat</keyword>
<feature type="region of interest" description="Disordered" evidence="8">
    <location>
        <begin position="106"/>
        <end position="145"/>
    </location>
</feature>
<evidence type="ECO:0000313" key="10">
    <source>
        <dbReference type="EMBL" id="ACO10275.1"/>
    </source>
</evidence>
<evidence type="ECO:0000256" key="1">
    <source>
        <dbReference type="ARBA" id="ARBA00009480"/>
    </source>
</evidence>
<proteinExistence type="evidence at transcript level"/>
<dbReference type="PANTHER" id="PTHR19305:SF14">
    <property type="entry name" value="SYNAPTOSOMAL-ASSOCIATED PROTEIN-RELATED"/>
    <property type="match status" value="1"/>
</dbReference>
<dbReference type="PROSITE" id="PS50192">
    <property type="entry name" value="T_SNARE"/>
    <property type="match status" value="2"/>
</dbReference>
<dbReference type="GO" id="GO:0016082">
    <property type="term" value="P:synaptic vesicle priming"/>
    <property type="evidence" value="ECO:0007669"/>
    <property type="project" value="TreeGrafter"/>
</dbReference>